<comment type="caution">
    <text evidence="1">The sequence shown here is derived from an EMBL/GenBank/DDBJ whole genome shotgun (WGS) entry which is preliminary data.</text>
</comment>
<protein>
    <submittedName>
        <fullName evidence="1">Uncharacterized protein</fullName>
    </submittedName>
</protein>
<evidence type="ECO:0000313" key="1">
    <source>
        <dbReference type="EMBL" id="MBF9150406.1"/>
    </source>
</evidence>
<accession>A0ABS0HDS6</accession>
<dbReference type="RefSeq" id="WP_196274769.1">
    <property type="nucleotide sequence ID" value="NZ_JADQDC010000003.1"/>
</dbReference>
<organism evidence="1 2">
    <name type="scientific">Novosphingobium jiangmenense</name>
    <dbReference type="NCBI Taxonomy" id="2791981"/>
    <lineage>
        <taxon>Bacteria</taxon>
        <taxon>Pseudomonadati</taxon>
        <taxon>Pseudomonadota</taxon>
        <taxon>Alphaproteobacteria</taxon>
        <taxon>Sphingomonadales</taxon>
        <taxon>Sphingomonadaceae</taxon>
        <taxon>Novosphingobium</taxon>
    </lineage>
</organism>
<dbReference type="Proteomes" id="UP000600799">
    <property type="component" value="Unassembled WGS sequence"/>
</dbReference>
<evidence type="ECO:0000313" key="2">
    <source>
        <dbReference type="Proteomes" id="UP000600799"/>
    </source>
</evidence>
<sequence length="394" mass="41596">MRSGRLGGTILAFVSLLVGGQVAARPKPVAILAKADTSLAARDADKAECRRIVDKAPGRDMPAVERTNVGAPMDGSGGAPAVAGAAIVMLIFDMIENGRAADRGESLCMQNRGYAPLQLTPEEATAYRALAPEKRSAWESTFLSQDLTQRIAAATARKVPPLPDYADEPGTIGGLRFLVDGFTAADKPVGAGDAVLTGKVERSRTAVLANDFKSEGGPITIAGKAGAVFHQVDYRPQRDPALREPGATWCGPVEQVSSASAAPSVYCLTTRQSGYEAYRPTGFGWLAGPPGDGFALPMITGAIALEERDADDLGPLDFAIVVDKVTASAVELTGVVTRKGQRVKIWNRRLKAGDDKTVAVPLWQRKLVLGISPTFKISAKLEDSAEGKSLRDAW</sequence>
<proteinExistence type="predicted"/>
<keyword evidence="2" id="KW-1185">Reference proteome</keyword>
<dbReference type="EMBL" id="JADQDC010000003">
    <property type="protein sequence ID" value="MBF9150406.1"/>
    <property type="molecule type" value="Genomic_DNA"/>
</dbReference>
<reference evidence="1 2" key="1">
    <citation type="submission" date="2020-11" db="EMBL/GenBank/DDBJ databases">
        <title>The genome sequence of Novosphingobium sp. 1Y9A.</title>
        <authorList>
            <person name="Liu Y."/>
        </authorList>
    </citation>
    <scope>NUCLEOTIDE SEQUENCE [LARGE SCALE GENOMIC DNA]</scope>
    <source>
        <strain evidence="1 2">1Y9A</strain>
    </source>
</reference>
<name>A0ABS0HDS6_9SPHN</name>
<gene>
    <name evidence="1" type="ORF">I2488_05285</name>
</gene>